<sequence length="173" mass="18261">MNTCKERGIYMFPGGPRMPMGPMNQMSGFSPFQTLGRGAQMAQAPARGAGGLLSKLFSKQGAGAAGAFNNMAGQSLQQGSGGFLSNLLANPGGMLNNVQKAIGVANQVGPMVQQYGPMVRNIPSLIKLYKEFNSSDDSTTEEVVEEKEVPVSKKTPVEKTAVSKGTSKPKLYI</sequence>
<dbReference type="InterPro" id="IPR025571">
    <property type="entry name" value="YqfQ"/>
</dbReference>
<feature type="compositionally biased region" description="Basic and acidic residues" evidence="1">
    <location>
        <begin position="146"/>
        <end position="157"/>
    </location>
</feature>
<gene>
    <name evidence="2" type="ORF">G4D63_07765</name>
</gene>
<comment type="caution">
    <text evidence="2">The sequence shown here is derived from an EMBL/GenBank/DDBJ whole genome shotgun (WGS) entry which is preliminary data.</text>
</comment>
<evidence type="ECO:0008006" key="4">
    <source>
        <dbReference type="Google" id="ProtNLM"/>
    </source>
</evidence>
<organism evidence="2 3">
    <name type="scientific">Bacillus mesophilus</name>
    <dbReference type="NCBI Taxonomy" id="1808955"/>
    <lineage>
        <taxon>Bacteria</taxon>
        <taxon>Bacillati</taxon>
        <taxon>Bacillota</taxon>
        <taxon>Bacilli</taxon>
        <taxon>Bacillales</taxon>
        <taxon>Bacillaceae</taxon>
        <taxon>Bacillus</taxon>
    </lineage>
</organism>
<reference evidence="2 3" key="1">
    <citation type="submission" date="2020-02" db="EMBL/GenBank/DDBJ databases">
        <title>Bacillus aquiflavi sp. nov., isolated from yellow water of strong flavor Chinese baijiu in Yibin region of China.</title>
        <authorList>
            <person name="Xie J."/>
        </authorList>
    </citation>
    <scope>NUCLEOTIDE SEQUENCE [LARGE SCALE GENOMIC DNA]</scope>
    <source>
        <strain evidence="2 3">SA4</strain>
    </source>
</reference>
<dbReference type="Proteomes" id="UP000481043">
    <property type="component" value="Unassembled WGS sequence"/>
</dbReference>
<dbReference type="AlphaFoldDB" id="A0A6M0Q5J3"/>
<dbReference type="EMBL" id="JAAIWM010000002">
    <property type="protein sequence ID" value="NEY71641.1"/>
    <property type="molecule type" value="Genomic_DNA"/>
</dbReference>
<evidence type="ECO:0000313" key="2">
    <source>
        <dbReference type="EMBL" id="NEY71641.1"/>
    </source>
</evidence>
<accession>A0A6M0Q5J3</accession>
<keyword evidence="3" id="KW-1185">Reference proteome</keyword>
<evidence type="ECO:0000256" key="1">
    <source>
        <dbReference type="SAM" id="MobiDB-lite"/>
    </source>
</evidence>
<evidence type="ECO:0000313" key="3">
    <source>
        <dbReference type="Proteomes" id="UP000481043"/>
    </source>
</evidence>
<dbReference type="Pfam" id="PF14181">
    <property type="entry name" value="YqfQ"/>
    <property type="match status" value="1"/>
</dbReference>
<protein>
    <recommendedName>
        <fullName evidence="4">YqfQ-like protein</fullName>
    </recommendedName>
</protein>
<proteinExistence type="predicted"/>
<name>A0A6M0Q5J3_9BACI</name>
<feature type="region of interest" description="Disordered" evidence="1">
    <location>
        <begin position="137"/>
        <end position="173"/>
    </location>
</feature>